<proteinExistence type="inferred from homology"/>
<dbReference type="KEGG" id="osn:115210331"/>
<feature type="transmembrane region" description="Helical" evidence="2">
    <location>
        <begin position="125"/>
        <end position="144"/>
    </location>
</feature>
<dbReference type="PANTHER" id="PTHR47399:SF1">
    <property type="entry name" value="TRANSMEMBRANE PROTEIN 121B"/>
    <property type="match status" value="1"/>
</dbReference>
<dbReference type="RefSeq" id="XP_029634725.1">
    <property type="nucleotide sequence ID" value="XM_029778865.2"/>
</dbReference>
<gene>
    <name evidence="4" type="primary">LOC115210331</name>
</gene>
<dbReference type="AlphaFoldDB" id="A0A6P7S974"/>
<evidence type="ECO:0000313" key="4">
    <source>
        <dbReference type="RefSeq" id="XP_029634725.1"/>
    </source>
</evidence>
<reference evidence="4" key="1">
    <citation type="submission" date="2025-08" db="UniProtKB">
        <authorList>
            <consortium name="RefSeq"/>
        </authorList>
    </citation>
    <scope>IDENTIFICATION</scope>
</reference>
<feature type="transmembrane region" description="Helical" evidence="2">
    <location>
        <begin position="228"/>
        <end position="252"/>
    </location>
</feature>
<feature type="transmembrane region" description="Helical" evidence="2">
    <location>
        <begin position="258"/>
        <end position="278"/>
    </location>
</feature>
<dbReference type="Proteomes" id="UP000515154">
    <property type="component" value="Linkage group LG4"/>
</dbReference>
<keyword evidence="3" id="KW-1185">Reference proteome</keyword>
<name>A0A6P7S974_9MOLL</name>
<dbReference type="InterPro" id="IPR026624">
    <property type="entry name" value="CECR6"/>
</dbReference>
<evidence type="ECO:0000256" key="2">
    <source>
        <dbReference type="SAM" id="Phobius"/>
    </source>
</evidence>
<feature type="transmembrane region" description="Helical" evidence="2">
    <location>
        <begin position="88"/>
        <end position="113"/>
    </location>
</feature>
<dbReference type="PANTHER" id="PTHR47399">
    <property type="entry name" value="TRANSMEMBRANE PROTEIN 121B"/>
    <property type="match status" value="1"/>
</dbReference>
<accession>A0A6P7S974</accession>
<keyword evidence="2" id="KW-0472">Membrane</keyword>
<feature type="transmembrane region" description="Helical" evidence="2">
    <location>
        <begin position="44"/>
        <end position="68"/>
    </location>
</feature>
<dbReference type="InterPro" id="IPR032776">
    <property type="entry name" value="CECR6/TMEM121"/>
</dbReference>
<evidence type="ECO:0000313" key="3">
    <source>
        <dbReference type="Proteomes" id="UP000515154"/>
    </source>
</evidence>
<dbReference type="Pfam" id="PF14997">
    <property type="entry name" value="CECR6_TMEM121"/>
    <property type="match status" value="1"/>
</dbReference>
<evidence type="ECO:0000256" key="1">
    <source>
        <dbReference type="ARBA" id="ARBA00007711"/>
    </source>
</evidence>
<sequence>MLIQRIIKNYEYLHHRLLRISIILNLLVQMLVVNYQLVYYKETPTYWCLLIADSIYLALFIVHIHFTYKKHFEGYELPNHEFKQNFPFGPLTWVIYAMVLSSKLIVVFTSFAAEMEDETGIYSANALRAMFGLTAVVFFLLLMSHVHHTTPDRLKTFIYTVGATVPIDLLDTMDIMELLYEEEKTRRISEGMVYMILVIIVVNLMIPMFPCTILYIQEFGSKHIFVHLMIAQKVVQIFIINLLFMSIRLILWQQFGEGFSAFIIKNILVMGILSYDLFRICKEKAEDEQREEPVVNYKEGEVHM</sequence>
<protein>
    <submittedName>
        <fullName evidence="4">Uncharacterized protein LOC115210331</fullName>
    </submittedName>
</protein>
<feature type="transmembrane region" description="Helical" evidence="2">
    <location>
        <begin position="20"/>
        <end position="38"/>
    </location>
</feature>
<keyword evidence="2" id="KW-1133">Transmembrane helix</keyword>
<comment type="similarity">
    <text evidence="1">Belongs to the TMEM121 family.</text>
</comment>
<keyword evidence="2" id="KW-0812">Transmembrane</keyword>
<feature type="transmembrane region" description="Helical" evidence="2">
    <location>
        <begin position="192"/>
        <end position="216"/>
    </location>
</feature>
<organism evidence="3 4">
    <name type="scientific">Octopus sinensis</name>
    <name type="common">East Asian common octopus</name>
    <dbReference type="NCBI Taxonomy" id="2607531"/>
    <lineage>
        <taxon>Eukaryota</taxon>
        <taxon>Metazoa</taxon>
        <taxon>Spiralia</taxon>
        <taxon>Lophotrochozoa</taxon>
        <taxon>Mollusca</taxon>
        <taxon>Cephalopoda</taxon>
        <taxon>Coleoidea</taxon>
        <taxon>Octopodiformes</taxon>
        <taxon>Octopoda</taxon>
        <taxon>Incirrata</taxon>
        <taxon>Octopodidae</taxon>
        <taxon>Octopus</taxon>
    </lineage>
</organism>